<gene>
    <name evidence="1" type="ORF">NCTC9601_05213</name>
</gene>
<accession>A0A2X3CXE1</accession>
<evidence type="ECO:0000313" key="1">
    <source>
        <dbReference type="EMBL" id="SQC18267.1"/>
    </source>
</evidence>
<protein>
    <submittedName>
        <fullName evidence="1">Uncharacterized protein</fullName>
    </submittedName>
</protein>
<evidence type="ECO:0000313" key="2">
    <source>
        <dbReference type="Proteomes" id="UP000251123"/>
    </source>
</evidence>
<dbReference type="AlphaFoldDB" id="A0A2X3CXE1"/>
<sequence>MFNKFAGWRFPAVGEQQRRDKQYQKQLWIKFNVQTKGRPRQKRANGDLHQWKWNLKGQYARHYPGE</sequence>
<dbReference type="EMBL" id="UASN01000022">
    <property type="protein sequence ID" value="SQC18267.1"/>
    <property type="molecule type" value="Genomic_DNA"/>
</dbReference>
<proteinExistence type="predicted"/>
<organism evidence="1 2">
    <name type="scientific">Klebsiella pneumoniae</name>
    <dbReference type="NCBI Taxonomy" id="573"/>
    <lineage>
        <taxon>Bacteria</taxon>
        <taxon>Pseudomonadati</taxon>
        <taxon>Pseudomonadota</taxon>
        <taxon>Gammaproteobacteria</taxon>
        <taxon>Enterobacterales</taxon>
        <taxon>Enterobacteriaceae</taxon>
        <taxon>Klebsiella/Raoultella group</taxon>
        <taxon>Klebsiella</taxon>
        <taxon>Klebsiella pneumoniae complex</taxon>
    </lineage>
</organism>
<reference evidence="1 2" key="1">
    <citation type="submission" date="2018-06" db="EMBL/GenBank/DDBJ databases">
        <authorList>
            <consortium name="Pathogen Informatics"/>
            <person name="Doyle S."/>
        </authorList>
    </citation>
    <scope>NUCLEOTIDE SEQUENCE [LARGE SCALE GENOMIC DNA]</scope>
    <source>
        <strain evidence="1 2">NCTC9601</strain>
    </source>
</reference>
<dbReference type="Proteomes" id="UP000251123">
    <property type="component" value="Unassembled WGS sequence"/>
</dbReference>
<name>A0A2X3CXE1_KLEPN</name>